<protein>
    <submittedName>
        <fullName evidence="9">BA75_05078T0</fullName>
    </submittedName>
</protein>
<keyword evidence="5 6" id="KW-0653">Protein transport</keyword>
<dbReference type="Proteomes" id="UP000094565">
    <property type="component" value="Chromosome 4"/>
</dbReference>
<reference evidence="9 10" key="1">
    <citation type="submission" date="2016-02" db="EMBL/GenBank/DDBJ databases">
        <title>Comparative genomic and transcriptomic foundation for Pichia pastoris.</title>
        <authorList>
            <person name="Love K.R."/>
            <person name="Shah K.A."/>
            <person name="Whittaker C.A."/>
            <person name="Wu J."/>
            <person name="Bartlett M.C."/>
            <person name="Ma D."/>
            <person name="Leeson R.L."/>
            <person name="Priest M."/>
            <person name="Young S.K."/>
            <person name="Love J.C."/>
        </authorList>
    </citation>
    <scope>NUCLEOTIDE SEQUENCE [LARGE SCALE GENOMIC DNA]</scope>
    <source>
        <strain evidence="9 10">ATCC 28485</strain>
    </source>
</reference>
<evidence type="ECO:0000256" key="3">
    <source>
        <dbReference type="ARBA" id="ARBA00022448"/>
    </source>
</evidence>
<dbReference type="OrthoDB" id="10260857at2759"/>
<evidence type="ECO:0000256" key="4">
    <source>
        <dbReference type="ARBA" id="ARBA00022753"/>
    </source>
</evidence>
<organism evidence="9 10">
    <name type="scientific">Komagataella pastoris</name>
    <name type="common">Yeast</name>
    <name type="synonym">Pichia pastoris</name>
    <dbReference type="NCBI Taxonomy" id="4922"/>
    <lineage>
        <taxon>Eukaryota</taxon>
        <taxon>Fungi</taxon>
        <taxon>Dikarya</taxon>
        <taxon>Ascomycota</taxon>
        <taxon>Saccharomycotina</taxon>
        <taxon>Pichiomycetes</taxon>
        <taxon>Pichiales</taxon>
        <taxon>Pichiaceae</taxon>
        <taxon>Komagataella</taxon>
    </lineage>
</organism>
<dbReference type="PANTHER" id="PTHR13678:SF2">
    <property type="entry name" value="VACUOLAR PROTEIN SORTING-ASSOCIATED PROTEIN 37A"/>
    <property type="match status" value="1"/>
</dbReference>
<evidence type="ECO:0000313" key="10">
    <source>
        <dbReference type="Proteomes" id="UP000094565"/>
    </source>
</evidence>
<dbReference type="InterPro" id="IPR009851">
    <property type="entry name" value="Mod_r"/>
</dbReference>
<dbReference type="SUPFAM" id="SSF140111">
    <property type="entry name" value="Endosomal sorting complex assembly domain"/>
    <property type="match status" value="1"/>
</dbReference>
<dbReference type="Pfam" id="PF07200">
    <property type="entry name" value="Mod_r"/>
    <property type="match status" value="1"/>
</dbReference>
<dbReference type="GO" id="GO:0043162">
    <property type="term" value="P:ubiquitin-dependent protein catabolic process via the multivesicular body sorting pathway"/>
    <property type="evidence" value="ECO:0007669"/>
    <property type="project" value="UniProtKB-ARBA"/>
</dbReference>
<dbReference type="InterPro" id="IPR029012">
    <property type="entry name" value="Helix_hairpin_bin_sf"/>
</dbReference>
<sequence length="192" mass="22696">MATPPVPPLPSLPKEEVPAKIEFPLESVKGLNPSISSVPISKLKELLDNQKLLKSYLLDSLQEFNQEIINTLDENIRSLQSLLQQYEDNSKDIDQLNKSLDELNVLFRRWKQTEIEMYTILQRYQPNSLSKKLFELLEQSHLESQQLVSKLEGSVQEPDLQSFIREYRAKRKLYHLRKEKYHRCQEERVRFV</sequence>
<gene>
    <name evidence="9" type="ORF">ATY40_BA7505078</name>
</gene>
<feature type="coiled-coil region" evidence="7">
    <location>
        <begin position="69"/>
        <end position="113"/>
    </location>
</feature>
<evidence type="ECO:0000256" key="7">
    <source>
        <dbReference type="SAM" id="Coils"/>
    </source>
</evidence>
<keyword evidence="7" id="KW-0175">Coiled coil</keyword>
<accession>A0A1B2JJA6</accession>
<keyword evidence="4" id="KW-0967">Endosome</keyword>
<proteinExistence type="inferred from homology"/>
<comment type="similarity">
    <text evidence="2">Belongs to the VPS37 family.</text>
</comment>
<evidence type="ECO:0000259" key="8">
    <source>
        <dbReference type="PROSITE" id="PS51314"/>
    </source>
</evidence>
<dbReference type="Gene3D" id="1.10.287.660">
    <property type="entry name" value="Helix hairpin bin"/>
    <property type="match status" value="1"/>
</dbReference>
<dbReference type="GO" id="GO:0006623">
    <property type="term" value="P:protein targeting to vacuole"/>
    <property type="evidence" value="ECO:0007669"/>
    <property type="project" value="TreeGrafter"/>
</dbReference>
<name>A0A1B2JJA6_PICPA</name>
<dbReference type="PROSITE" id="PS51314">
    <property type="entry name" value="VPS37_C"/>
    <property type="match status" value="1"/>
</dbReference>
<comment type="subcellular location">
    <subcellularLocation>
        <location evidence="1">Endosome</location>
    </subcellularLocation>
</comment>
<keyword evidence="3 6" id="KW-0813">Transport</keyword>
<feature type="domain" description="VPS37 C-terminal" evidence="8">
    <location>
        <begin position="107"/>
        <end position="192"/>
    </location>
</feature>
<keyword evidence="10" id="KW-1185">Reference proteome</keyword>
<evidence type="ECO:0000256" key="1">
    <source>
        <dbReference type="ARBA" id="ARBA00004177"/>
    </source>
</evidence>
<evidence type="ECO:0000313" key="9">
    <source>
        <dbReference type="EMBL" id="ANZ78096.1"/>
    </source>
</evidence>
<dbReference type="GO" id="GO:0000813">
    <property type="term" value="C:ESCRT I complex"/>
    <property type="evidence" value="ECO:0007669"/>
    <property type="project" value="UniProtKB-ARBA"/>
</dbReference>
<evidence type="ECO:0000256" key="6">
    <source>
        <dbReference type="PROSITE-ProRule" id="PRU00646"/>
    </source>
</evidence>
<evidence type="ECO:0000256" key="2">
    <source>
        <dbReference type="ARBA" id="ARBA00007617"/>
    </source>
</evidence>
<dbReference type="AlphaFoldDB" id="A0A1B2JJA6"/>
<dbReference type="InterPro" id="IPR037202">
    <property type="entry name" value="ESCRT_assembly_dom"/>
</dbReference>
<dbReference type="EMBL" id="CP014587">
    <property type="protein sequence ID" value="ANZ78096.1"/>
    <property type="molecule type" value="Genomic_DNA"/>
</dbReference>
<dbReference type="PANTHER" id="PTHR13678">
    <property type="entry name" value="VACUOLAR PROTEIN SORTING-ASSOCIATED PROTEIN 37"/>
    <property type="match status" value="1"/>
</dbReference>
<evidence type="ECO:0000256" key="5">
    <source>
        <dbReference type="ARBA" id="ARBA00022927"/>
    </source>
</evidence>
<dbReference type="GO" id="GO:0006612">
    <property type="term" value="P:protein targeting to membrane"/>
    <property type="evidence" value="ECO:0007669"/>
    <property type="project" value="TreeGrafter"/>
</dbReference>